<name>A0A9X1LU13_9MICO</name>
<gene>
    <name evidence="3" type="ORF">KEC57_06565</name>
</gene>
<evidence type="ECO:0000259" key="2">
    <source>
        <dbReference type="Pfam" id="PF10137"/>
    </source>
</evidence>
<organism evidence="3 4">
    <name type="scientific">Microbacterium allomyrinae</name>
    <dbReference type="NCBI Taxonomy" id="2830666"/>
    <lineage>
        <taxon>Bacteria</taxon>
        <taxon>Bacillati</taxon>
        <taxon>Actinomycetota</taxon>
        <taxon>Actinomycetes</taxon>
        <taxon>Micrococcales</taxon>
        <taxon>Microbacteriaceae</taxon>
        <taxon>Microbacterium</taxon>
    </lineage>
</organism>
<reference evidence="3" key="1">
    <citation type="submission" date="2021-04" db="EMBL/GenBank/DDBJ databases">
        <title>Microbacterium tenobrionis sp. nov. and Microbacterium allomyrinae sp. nov., isolated from larvae of Tenobrio molitor and Allomyrina dichotoma, respectively.</title>
        <authorList>
            <person name="Lee S.D."/>
        </authorList>
    </citation>
    <scope>NUCLEOTIDE SEQUENCE</scope>
    <source>
        <strain evidence="3">BWT-G7</strain>
    </source>
</reference>
<dbReference type="GO" id="GO:0050135">
    <property type="term" value="F:NADP+ nucleosidase activity"/>
    <property type="evidence" value="ECO:0007669"/>
    <property type="project" value="InterPro"/>
</dbReference>
<dbReference type="Proteomes" id="UP001139354">
    <property type="component" value="Unassembled WGS sequence"/>
</dbReference>
<dbReference type="AlphaFoldDB" id="A0A9X1LU13"/>
<feature type="compositionally biased region" description="Low complexity" evidence="1">
    <location>
        <begin position="202"/>
        <end position="213"/>
    </location>
</feature>
<dbReference type="InterPro" id="IPR019302">
    <property type="entry name" value="CAP12/PCTIR_TIR_dom"/>
</dbReference>
<feature type="domain" description="CD-NTase-associated protein 12/Pycsar effector protein TIR" evidence="2">
    <location>
        <begin position="223"/>
        <end position="336"/>
    </location>
</feature>
<dbReference type="RefSeq" id="WP_229383778.1">
    <property type="nucleotide sequence ID" value="NZ_JAGTTN010000002.1"/>
</dbReference>
<protein>
    <submittedName>
        <fullName evidence="3">Nucleotide-binding protein</fullName>
    </submittedName>
</protein>
<comment type="caution">
    <text evidence="3">The sequence shown here is derived from an EMBL/GenBank/DDBJ whole genome shotgun (WGS) entry which is preliminary data.</text>
</comment>
<evidence type="ECO:0000313" key="3">
    <source>
        <dbReference type="EMBL" id="MCC2031846.1"/>
    </source>
</evidence>
<evidence type="ECO:0000313" key="4">
    <source>
        <dbReference type="Proteomes" id="UP001139354"/>
    </source>
</evidence>
<feature type="compositionally biased region" description="Acidic residues" evidence="1">
    <location>
        <begin position="189"/>
        <end position="201"/>
    </location>
</feature>
<accession>A0A9X1LU13</accession>
<dbReference type="EMBL" id="JAGTTN010000002">
    <property type="protein sequence ID" value="MCC2031846.1"/>
    <property type="molecule type" value="Genomic_DNA"/>
</dbReference>
<keyword evidence="4" id="KW-1185">Reference proteome</keyword>
<dbReference type="Pfam" id="PF10137">
    <property type="entry name" value="CAP12-PCTIR_TIR"/>
    <property type="match status" value="1"/>
</dbReference>
<sequence>MTLPIKTGVDDALAVVAYLKSKPTGATLAEAKAVIDNRVLDGRKLNAYQVWGLVEQEGEKYKLTDRGRRLARDPESSPQIFREVINSIPTYRSAIEWAYHQKFDTISVDDLAANWHAHHREALGTDADGSIKGAVTCFFNVADGAGLGKYVVGRSGGMTRLEVYSAQLKPLVEAGPSDPPWQKQSTEEHDSEEESDSDDVEPSAPAAPVVPAELPAPEAESVRVFISHGKNMDVVDQVKTVLDLADIKWEVAVEEESAAIPVPDKVFGAMRSCNAGIICVSGEEVSGTEGEYTLNQNVLIEIGAAFVLYDRRVVLLWDKRIPVPSNLQGLYRCEFDGDELSWSAGTKLMKAIQGFKKS</sequence>
<proteinExistence type="predicted"/>
<evidence type="ECO:0000256" key="1">
    <source>
        <dbReference type="SAM" id="MobiDB-lite"/>
    </source>
</evidence>
<feature type="region of interest" description="Disordered" evidence="1">
    <location>
        <begin position="172"/>
        <end position="213"/>
    </location>
</feature>